<proteinExistence type="predicted"/>
<dbReference type="STRING" id="6573.A0A210QFF2"/>
<evidence type="ECO:0000259" key="3">
    <source>
        <dbReference type="PROSITE" id="PS51390"/>
    </source>
</evidence>
<feature type="chain" id="PRO_5012735939" evidence="2">
    <location>
        <begin position="24"/>
        <end position="3060"/>
    </location>
</feature>
<gene>
    <name evidence="4" type="ORF">KP79_PYT17624</name>
</gene>
<dbReference type="InterPro" id="IPR036645">
    <property type="entry name" value="Elafin-like_sf"/>
</dbReference>
<comment type="caution">
    <text evidence="4">The sequence shown here is derived from an EMBL/GenBank/DDBJ whole genome shotgun (WGS) entry which is preliminary data.</text>
</comment>
<sequence length="3060" mass="339852">MRGTVLPLTLGILILGTIPGVTSDSHGGTHVVEPMKEMPDPFDALEEIIGARKAAEKGCNIMKAKHCFLEMAGATVKILGGGMSREEQKMTCWQVHEYRDCVEDSMSGCPMSDGNWRGMQALEPYVPLLSSVANTVCMEDGERKEMDDCPMETAGHCLMGFFYVAAEAYSPATCWQSLHSSGCLESVLKECKNPYVQRMKSIITNQIRLTSSLTCVMSGCHPDAAFECLMSAKYAAESPLATMYRSPILCGRLTNAITCIINNTIGCPADQYNELAMGILHLDKASKVVCPADSFSAVPENVITQNLAAFMAISETPFTTPETVCPYFKYAEDSLMKVSLEDFSLDNVMKTKMVTNNIVGDYCKMDKEMDDCEMWQTAKPMCDVAQAEMCTNMAELPFLLAEVEILGKETVCQEVRKLAKCVNSKISGCRMDQLPGVNFAFWYILGEVADYCPIQELLSSSSCKQEKCQTMEAFYKCFPMVTQDDFSSGRSCMMMKETLECVKMYTSGCVMSLGMVPIAYTVRHYLSQFTPYCMVPHFDDMHDSVTDPRHIEGGMMMLQALQYALTNGSDIVRDMCHVLYTAGETKEEIKPHPMIAFAIKKMMGYGTELFEYLCTRYPEDSLKTMSTENMTAAQTANQPGCEAEKAAYCFAMHTTSMMVYQFMSLDDRHTLCRDGYNMVMECIKNHTSGCSAERKAVFESSKEITGILQVSYCPSDKMSEYSKLKMDGCAPETAQYCLDWYLEELPTKSAFHIEDSCEKAGKAVQCMWYHTVNCTSSTDLTSVMAAAKSIVSMVGHKCFPMASPDLCESLTYLSDHLVAEQSSCAYEEAMDCVNLFTAAKPALEKVPEMVCHAGHKAVVCAMVKGSGCTEAQKDALNTSIQTVAATVMPLCANMSMETRNPCNVTYAENQLVCNTNYLTCFAGFTEPASMCTNAPAIKACISLHLRGCDVNLVYENQLSVMVTKQMLEDATGLSCDIVPTLPPGVASPTYTRNATCMGGMDIMTQYLYNPNATEMHLCKAWHAVHDCVLESVDQMPIMLKSYMTELARSISEQMRLRCFVEDNFELIYGKEENVEDWDAFLNVSGCNLTEASVCLGSYFETALYSGLTALQDKEFFCGSFLTDQLQCIHNHTDSCPAPAKARFMRVIDWSSSISTNLGICSIESPRQCDPREAVKCIIDLSSALLAYGEGDETNALCAALIPTEMCVTYQTSGCSDEARLSVEYTYASIAAMIMKKCEEPKLYMEMANSCDAKEECNFERSKHCLMEVAEKAWSVVEGYGDRMSVCREVVGLGECAQKNMMGCKDMQKDILSFYGEMMKTLVSNICDAGSKDMVPERTDSPKMCVTLAGHCMKDFMTVTLGGTLTGSCGQAPGTITCLMTAIKSDCHPPQREMIKMAMEQISMLSERVCSYGSCNLELAKMCVMEADSLIKKAADRFMESSIMCGALEMSMSCAHKHFMSCDRTTNPFMAIHLKELNSVKMKLCDEHKKEYDIQSLRIPDTAGLMALAAIVTNPLATKEQICPQALAIEQGIAQLAFELSASEYDEVAKAFYLPSKIIGDMCYREEDKQDTGVGMQCDELAAVSCLAEANLVTHIKEAVFYGWQGACMSVQQLMCCVTQKTSNCPSVKLAHQIIMDGVNLVSDHCPVEEIYKHFLAECKMPTVQPCKVADAFTACFPPMEDANRANVCSNLSMIAACVHKHAAGCSIIQTSALQFYVEQFSLWVQPCTYLVGLDWGIYSKGDEYGRLVACNSVYMSDLQHTLNSTQDLKESFCRISQKASTCYLLNQHHIPAYLGYVLESKQRSYGKLEEYCDMGKAEKDGECPKSGDAGICVMNCSSDFECEGQKKCCFNNCGYTCVMPTGVTTTTAVAPVAELAGCQVGKAATCATAYIMGLDNLNLLPLDQRGSVCRQYWNMKHCVMTNLENCSEKRKAIFMEVDELVKHMYDVSCEESMQTTLLRVDGLCVPDVAEYCINALGEMIYYAPTGSEKQVCRTSYHIMQCVQRSLESCPENVTMNVINSMEPVITMLGDSCPLASAIKCNTTAWRDTVTHAACNEDAVWGAFQYFQQIATAEAKNSTAVCKAFEDISIYATRQTLLCDHSSLTMINQTWWLIMSTYGKYCKANGHMSPAFMGAMESEQMCMHQPTCSNDWSVCFPDMMEARSDDICMNKEKILMCMDKVLAGCDTSYRENSFHGLLIVIGNMNLSCNLLDAINSNMTSLAGLKDTTVDPCLLNLMTGGGKWLHSHLNFDSRGICELFENFTECSSNYLQYPMPPVYKGMFKQFVQQIKTYTKLRCEINEAHREVWWDEVKHMPGVDYLIDQIEQGMKKSNDTVYDSMNVMEHLFQMFMSLFKDMPHNAQEPESCELNMADNCMADTVLGALYIGYNPLGSREAACKSTHASYECVLEATKSCNSMTRVRYFRMLEWIARLGLSSGVCPMEEGEQSKVPECDYDGAMDCVGELSKTIVYLQAGDSKAALISPLGPTEMCIAEKTWMCEPRYRKMVESTYNDLKTIAISVSMPAPRAESMRNERMKALDMAADMCPDDDDMDDEDRKSPCDVSSAMLCISYLQKKLPEMGSNNEEACQAMVTMQMCVKRNMMGCMSSETSGVRAMMKEISEKVHCPALQCDMCSARTCVRQLHRAVMHRKASCIDVWKTKACVREHMSHCSGEMMSNVSMEMERVMRDVSSAVCEHPTVNPTDCTMGLAKVAHKILGLGVDLEDLMMMGMDDDKIDEDEDKDSDDKDDKDDMDDKDDVRTTATPKTTATKNSTVTNKNATMPDMANKSSMLTGKQIMFLERLFSLVAGSKSGEDCEKNDMHDDDSMESMCQSASMAWHCVESHLDMVPEGMRSVARASLNLIGEAITAKCIEETQKEPLMCFSCKNAHSNEECNAQQPQTCHGDRQSCYTIVDNGRITKGCAYRVPLRKTSECVNYGKKCAYFCDKSQCNWQQHRGVIDPPTCDRRAATLCGMTLVSNMLHSEHLNCGVAMKALGCVQHFTKDCMSHKEAMMSKHAEAALHSPAMMQCYAKDIPCTCGYCSVLSLARVQHNTYLTRVEKCM</sequence>
<dbReference type="Pfam" id="PF00095">
    <property type="entry name" value="WAP"/>
    <property type="match status" value="1"/>
</dbReference>
<dbReference type="SMART" id="SM00217">
    <property type="entry name" value="WAP"/>
    <property type="match status" value="1"/>
</dbReference>
<dbReference type="SUPFAM" id="SSF57256">
    <property type="entry name" value="Elafin-like"/>
    <property type="match status" value="1"/>
</dbReference>
<name>A0A210QFF2_MIZYE</name>
<evidence type="ECO:0000256" key="1">
    <source>
        <dbReference type="SAM" id="MobiDB-lite"/>
    </source>
</evidence>
<reference evidence="4 5" key="1">
    <citation type="journal article" date="2017" name="Nat. Ecol. Evol.">
        <title>Scallop genome provides insights into evolution of bilaterian karyotype and development.</title>
        <authorList>
            <person name="Wang S."/>
            <person name="Zhang J."/>
            <person name="Jiao W."/>
            <person name="Li J."/>
            <person name="Xun X."/>
            <person name="Sun Y."/>
            <person name="Guo X."/>
            <person name="Huan P."/>
            <person name="Dong B."/>
            <person name="Zhang L."/>
            <person name="Hu X."/>
            <person name="Sun X."/>
            <person name="Wang J."/>
            <person name="Zhao C."/>
            <person name="Wang Y."/>
            <person name="Wang D."/>
            <person name="Huang X."/>
            <person name="Wang R."/>
            <person name="Lv J."/>
            <person name="Li Y."/>
            <person name="Zhang Z."/>
            <person name="Liu B."/>
            <person name="Lu W."/>
            <person name="Hui Y."/>
            <person name="Liang J."/>
            <person name="Zhou Z."/>
            <person name="Hou R."/>
            <person name="Li X."/>
            <person name="Liu Y."/>
            <person name="Li H."/>
            <person name="Ning X."/>
            <person name="Lin Y."/>
            <person name="Zhao L."/>
            <person name="Xing Q."/>
            <person name="Dou J."/>
            <person name="Li Y."/>
            <person name="Mao J."/>
            <person name="Guo H."/>
            <person name="Dou H."/>
            <person name="Li T."/>
            <person name="Mu C."/>
            <person name="Jiang W."/>
            <person name="Fu Q."/>
            <person name="Fu X."/>
            <person name="Miao Y."/>
            <person name="Liu J."/>
            <person name="Yu Q."/>
            <person name="Li R."/>
            <person name="Liao H."/>
            <person name="Li X."/>
            <person name="Kong Y."/>
            <person name="Jiang Z."/>
            <person name="Chourrout D."/>
            <person name="Li R."/>
            <person name="Bao Z."/>
        </authorList>
    </citation>
    <scope>NUCLEOTIDE SEQUENCE [LARGE SCALE GENOMIC DNA]</scope>
    <source>
        <strain evidence="4 5">PY_sf001</strain>
    </source>
</reference>
<dbReference type="PROSITE" id="PS51390">
    <property type="entry name" value="WAP"/>
    <property type="match status" value="1"/>
</dbReference>
<keyword evidence="2" id="KW-0732">Signal</keyword>
<feature type="domain" description="WAP" evidence="3">
    <location>
        <begin position="1816"/>
        <end position="1861"/>
    </location>
</feature>
<evidence type="ECO:0000313" key="5">
    <source>
        <dbReference type="Proteomes" id="UP000242188"/>
    </source>
</evidence>
<dbReference type="GO" id="GO:0030414">
    <property type="term" value="F:peptidase inhibitor activity"/>
    <property type="evidence" value="ECO:0007669"/>
    <property type="project" value="InterPro"/>
</dbReference>
<dbReference type="OrthoDB" id="6117326at2759"/>
<organism evidence="4 5">
    <name type="scientific">Mizuhopecten yessoensis</name>
    <name type="common">Japanese scallop</name>
    <name type="synonym">Patinopecten yessoensis</name>
    <dbReference type="NCBI Taxonomy" id="6573"/>
    <lineage>
        <taxon>Eukaryota</taxon>
        <taxon>Metazoa</taxon>
        <taxon>Spiralia</taxon>
        <taxon>Lophotrochozoa</taxon>
        <taxon>Mollusca</taxon>
        <taxon>Bivalvia</taxon>
        <taxon>Autobranchia</taxon>
        <taxon>Pteriomorphia</taxon>
        <taxon>Pectinida</taxon>
        <taxon>Pectinoidea</taxon>
        <taxon>Pectinidae</taxon>
        <taxon>Mizuhopecten</taxon>
    </lineage>
</organism>
<feature type="compositionally biased region" description="Acidic residues" evidence="1">
    <location>
        <begin position="2732"/>
        <end position="2754"/>
    </location>
</feature>
<dbReference type="Gene3D" id="4.10.75.10">
    <property type="entry name" value="Elafin-like"/>
    <property type="match status" value="1"/>
</dbReference>
<accession>A0A210QFF2</accession>
<protein>
    <submittedName>
        <fullName evidence="4">Anosmin-1</fullName>
    </submittedName>
</protein>
<evidence type="ECO:0000256" key="2">
    <source>
        <dbReference type="SAM" id="SignalP"/>
    </source>
</evidence>
<feature type="signal peptide" evidence="2">
    <location>
        <begin position="1"/>
        <end position="23"/>
    </location>
</feature>
<feature type="region of interest" description="Disordered" evidence="1">
    <location>
        <begin position="2732"/>
        <end position="2784"/>
    </location>
</feature>
<dbReference type="InterPro" id="IPR008197">
    <property type="entry name" value="WAP_dom"/>
</dbReference>
<dbReference type="Proteomes" id="UP000242188">
    <property type="component" value="Unassembled WGS sequence"/>
</dbReference>
<dbReference type="GO" id="GO:0005576">
    <property type="term" value="C:extracellular region"/>
    <property type="evidence" value="ECO:0007669"/>
    <property type="project" value="InterPro"/>
</dbReference>
<dbReference type="EMBL" id="NEDP02003945">
    <property type="protein sequence ID" value="OWF47351.1"/>
    <property type="molecule type" value="Genomic_DNA"/>
</dbReference>
<evidence type="ECO:0000313" key="4">
    <source>
        <dbReference type="EMBL" id="OWF47351.1"/>
    </source>
</evidence>
<keyword evidence="5" id="KW-1185">Reference proteome</keyword>
<feature type="compositionally biased region" description="Low complexity" evidence="1">
    <location>
        <begin position="2759"/>
        <end position="2779"/>
    </location>
</feature>
<dbReference type="CDD" id="cd00199">
    <property type="entry name" value="WAP"/>
    <property type="match status" value="1"/>
</dbReference>